<protein>
    <recommendedName>
        <fullName evidence="5">P-selectin glycoprotein ligand 1</fullName>
    </recommendedName>
</protein>
<dbReference type="AlphaFoldDB" id="A0AAD7T6H7"/>
<feature type="compositionally biased region" description="Polar residues" evidence="1">
    <location>
        <begin position="159"/>
        <end position="190"/>
    </location>
</feature>
<evidence type="ECO:0008006" key="5">
    <source>
        <dbReference type="Google" id="ProtNLM"/>
    </source>
</evidence>
<name>A0AAD7T6H7_9TELE</name>
<keyword evidence="4" id="KW-1185">Reference proteome</keyword>
<reference evidence="3" key="1">
    <citation type="journal article" date="2023" name="Science">
        <title>Genome structures resolve the early diversification of teleost fishes.</title>
        <authorList>
            <person name="Parey E."/>
            <person name="Louis A."/>
            <person name="Montfort J."/>
            <person name="Bouchez O."/>
            <person name="Roques C."/>
            <person name="Iampietro C."/>
            <person name="Lluch J."/>
            <person name="Castinel A."/>
            <person name="Donnadieu C."/>
            <person name="Desvignes T."/>
            <person name="Floi Bucao C."/>
            <person name="Jouanno E."/>
            <person name="Wen M."/>
            <person name="Mejri S."/>
            <person name="Dirks R."/>
            <person name="Jansen H."/>
            <person name="Henkel C."/>
            <person name="Chen W.J."/>
            <person name="Zahm M."/>
            <person name="Cabau C."/>
            <person name="Klopp C."/>
            <person name="Thompson A.W."/>
            <person name="Robinson-Rechavi M."/>
            <person name="Braasch I."/>
            <person name="Lecointre G."/>
            <person name="Bobe J."/>
            <person name="Postlethwait J.H."/>
            <person name="Berthelot C."/>
            <person name="Roest Crollius H."/>
            <person name="Guiguen Y."/>
        </authorList>
    </citation>
    <scope>NUCLEOTIDE SEQUENCE</scope>
    <source>
        <strain evidence="3">NC1722</strain>
    </source>
</reference>
<evidence type="ECO:0000313" key="3">
    <source>
        <dbReference type="EMBL" id="KAJ8415255.1"/>
    </source>
</evidence>
<dbReference type="PANTHER" id="PTHR17384">
    <property type="entry name" value="P-SELECTIN GLYCOPROTEIN LIGAND-1"/>
    <property type="match status" value="1"/>
</dbReference>
<keyword evidence="2" id="KW-1133">Transmembrane helix</keyword>
<keyword evidence="2" id="KW-0472">Membrane</keyword>
<keyword evidence="2" id="KW-0812">Transmembrane</keyword>
<accession>A0AAD7T6H7</accession>
<dbReference type="Proteomes" id="UP001221898">
    <property type="component" value="Unassembled WGS sequence"/>
</dbReference>
<proteinExistence type="predicted"/>
<dbReference type="InterPro" id="IPR026195">
    <property type="entry name" value="PSGL-1"/>
</dbReference>
<comment type="caution">
    <text evidence="3">The sequence shown here is derived from an EMBL/GenBank/DDBJ whole genome shotgun (WGS) entry which is preliminary data.</text>
</comment>
<dbReference type="PANTHER" id="PTHR17384:SF7">
    <property type="entry name" value="P-SELECTIN GLYCOPROTEIN LIGAND 1"/>
    <property type="match status" value="1"/>
</dbReference>
<feature type="region of interest" description="Disordered" evidence="1">
    <location>
        <begin position="231"/>
        <end position="252"/>
    </location>
</feature>
<feature type="transmembrane region" description="Helical" evidence="2">
    <location>
        <begin position="328"/>
        <end position="350"/>
    </location>
</feature>
<evidence type="ECO:0000256" key="1">
    <source>
        <dbReference type="SAM" id="MobiDB-lite"/>
    </source>
</evidence>
<feature type="region of interest" description="Disordered" evidence="1">
    <location>
        <begin position="130"/>
        <end position="190"/>
    </location>
</feature>
<sequence>MREGWKLEEEVRAGTASPHAFHHLPNTLGLVFGSEWNFNLTNRNSRVLCPTPPLGKDGVFVMMAKTWPLLLLLLALVNPLLSVHLPSDKEADNGTAEAFNQTAERVNLTTPTPTPLVQDREDNALTTVAARASGKPTEATSETHGLTTEEDFEDVTVATELSSSHVTENQQPTDRQSTAHSTTVEVEATQPTATVASRGPTLSWYKTFVNATMMTLPPGTTEAPKLPVESTVNSEARPETAHPVSTTTRPAEAPTVLTQSPLSTSGAPNTTNSTREALVPDNIPIDNLPGMTLAETKPTPVAPGSQDKGSFPCTIPKSRRDGLVGQCLIAIASLAAVATIFIVSTIILCTKLSSSKYRYKMNQTYGTEMVCISSLLPDGNGTHARPRNPKCNGALIPNIEDSEGDDLTLHSFLPEMDRTS</sequence>
<dbReference type="EMBL" id="JAINUG010000009">
    <property type="protein sequence ID" value="KAJ8415255.1"/>
    <property type="molecule type" value="Genomic_DNA"/>
</dbReference>
<gene>
    <name evidence="3" type="ORF">AAFF_G00422350</name>
</gene>
<dbReference type="GO" id="GO:0050901">
    <property type="term" value="P:leukocyte tethering or rolling"/>
    <property type="evidence" value="ECO:0007669"/>
    <property type="project" value="TreeGrafter"/>
</dbReference>
<organism evidence="3 4">
    <name type="scientific">Aldrovandia affinis</name>
    <dbReference type="NCBI Taxonomy" id="143900"/>
    <lineage>
        <taxon>Eukaryota</taxon>
        <taxon>Metazoa</taxon>
        <taxon>Chordata</taxon>
        <taxon>Craniata</taxon>
        <taxon>Vertebrata</taxon>
        <taxon>Euteleostomi</taxon>
        <taxon>Actinopterygii</taxon>
        <taxon>Neopterygii</taxon>
        <taxon>Teleostei</taxon>
        <taxon>Notacanthiformes</taxon>
        <taxon>Halosauridae</taxon>
        <taxon>Aldrovandia</taxon>
    </lineage>
</organism>
<dbReference type="GO" id="GO:0005886">
    <property type="term" value="C:plasma membrane"/>
    <property type="evidence" value="ECO:0007669"/>
    <property type="project" value="TreeGrafter"/>
</dbReference>
<evidence type="ECO:0000313" key="4">
    <source>
        <dbReference type="Proteomes" id="UP001221898"/>
    </source>
</evidence>
<evidence type="ECO:0000256" key="2">
    <source>
        <dbReference type="SAM" id="Phobius"/>
    </source>
</evidence>